<proteinExistence type="inferred from homology"/>
<dbReference type="NCBIfam" id="TIGR00247">
    <property type="entry name" value="endolytic transglycosylase MltG"/>
    <property type="match status" value="1"/>
</dbReference>
<keyword evidence="1 7" id="KW-1003">Cell membrane</keyword>
<keyword evidence="9" id="KW-1185">Reference proteome</keyword>
<dbReference type="Pfam" id="PF02618">
    <property type="entry name" value="YceG"/>
    <property type="match status" value="1"/>
</dbReference>
<comment type="similarity">
    <text evidence="7">Belongs to the transglycosylase MltG family.</text>
</comment>
<accession>A0ABS8BLH4</accession>
<feature type="transmembrane region" description="Helical" evidence="7">
    <location>
        <begin position="25"/>
        <end position="49"/>
    </location>
</feature>
<dbReference type="RefSeq" id="WP_226764126.1">
    <property type="nucleotide sequence ID" value="NZ_JAJAWG010000004.1"/>
</dbReference>
<comment type="catalytic activity">
    <reaction evidence="7">
        <text>a peptidoglycan chain = a peptidoglycan chain with N-acetyl-1,6-anhydromuramyl-[peptide] at the reducing end + a peptidoglycan chain with N-acetylglucosamine at the non-reducing end.</text>
        <dbReference type="EC" id="4.2.2.29"/>
    </reaction>
</comment>
<evidence type="ECO:0000256" key="2">
    <source>
        <dbReference type="ARBA" id="ARBA00022692"/>
    </source>
</evidence>
<dbReference type="PANTHER" id="PTHR30518:SF2">
    <property type="entry name" value="ENDOLYTIC MUREIN TRANSGLYCOSYLASE"/>
    <property type="match status" value="1"/>
</dbReference>
<comment type="function">
    <text evidence="7">Functions as a peptidoglycan terminase that cleaves nascent peptidoglycan strands endolytically to terminate their elongation.</text>
</comment>
<evidence type="ECO:0000256" key="7">
    <source>
        <dbReference type="HAMAP-Rule" id="MF_02065"/>
    </source>
</evidence>
<organism evidence="8 9">
    <name type="scientific">Deefgea salmonis</name>
    <dbReference type="NCBI Taxonomy" id="2875502"/>
    <lineage>
        <taxon>Bacteria</taxon>
        <taxon>Pseudomonadati</taxon>
        <taxon>Pseudomonadota</taxon>
        <taxon>Betaproteobacteria</taxon>
        <taxon>Neisseriales</taxon>
        <taxon>Chitinibacteraceae</taxon>
        <taxon>Deefgea</taxon>
    </lineage>
</organism>
<dbReference type="EMBL" id="JAJAWG010000004">
    <property type="protein sequence ID" value="MCB5196371.1"/>
    <property type="molecule type" value="Genomic_DNA"/>
</dbReference>
<name>A0ABS8BLH4_9NEIS</name>
<keyword evidence="4 7" id="KW-0472">Membrane</keyword>
<dbReference type="Proteomes" id="UP001198034">
    <property type="component" value="Unassembled WGS sequence"/>
</dbReference>
<keyword evidence="2 7" id="KW-0812">Transmembrane</keyword>
<dbReference type="InterPro" id="IPR003770">
    <property type="entry name" value="MLTG-like"/>
</dbReference>
<dbReference type="Gene3D" id="3.30.1490.480">
    <property type="entry name" value="Endolytic murein transglycosylase"/>
    <property type="match status" value="1"/>
</dbReference>
<evidence type="ECO:0000256" key="1">
    <source>
        <dbReference type="ARBA" id="ARBA00022475"/>
    </source>
</evidence>
<evidence type="ECO:0000313" key="9">
    <source>
        <dbReference type="Proteomes" id="UP001198034"/>
    </source>
</evidence>
<evidence type="ECO:0000256" key="6">
    <source>
        <dbReference type="ARBA" id="ARBA00023316"/>
    </source>
</evidence>
<gene>
    <name evidence="7 8" type="primary">mltG</name>
    <name evidence="8" type="ORF">LG219_08780</name>
</gene>
<evidence type="ECO:0000313" key="8">
    <source>
        <dbReference type="EMBL" id="MCB5196371.1"/>
    </source>
</evidence>
<dbReference type="Gene3D" id="3.30.160.60">
    <property type="entry name" value="Classic Zinc Finger"/>
    <property type="match status" value="1"/>
</dbReference>
<reference evidence="8 9" key="1">
    <citation type="submission" date="2021-10" db="EMBL/GenBank/DDBJ databases">
        <authorList>
            <person name="Chen M."/>
        </authorList>
    </citation>
    <scope>NUCLEOTIDE SEQUENCE [LARGE SCALE GENOMIC DNA]</scope>
    <source>
        <strain evidence="8 9">H3-26</strain>
    </source>
</reference>
<comment type="subcellular location">
    <subcellularLocation>
        <location evidence="7">Cell inner membrane</location>
        <topology evidence="7">Single-pass membrane protein</topology>
    </subcellularLocation>
</comment>
<dbReference type="PANTHER" id="PTHR30518">
    <property type="entry name" value="ENDOLYTIC MUREIN TRANSGLYCOSYLASE"/>
    <property type="match status" value="1"/>
</dbReference>
<dbReference type="HAMAP" id="MF_02065">
    <property type="entry name" value="MltG"/>
    <property type="match status" value="1"/>
</dbReference>
<evidence type="ECO:0000256" key="3">
    <source>
        <dbReference type="ARBA" id="ARBA00022989"/>
    </source>
</evidence>
<keyword evidence="7" id="KW-0997">Cell inner membrane</keyword>
<sequence>MAAPTPYKKKPNLYHKKAVQQPVSFWGRLLGLLIFVFFTVLTAGGAWFYSWTQSEQPNPPSHSVLIERGGVNAVAAQLVQQGAIDSAPLFILLARISGQDASIKAGSYALKAPMSPWQILKKLAKGEVDLQMFSMIEGWNWRDLRRALNAHPSLKHDTAAMSDSEILAALGISATSPEGLFFPDSYHIDQGSSDLKLLARAHRLMQEKLDAAWANRQADLPLKSAYDALILASIVEKETGKATDRPMVSGVFVNRLRKGMRLQTDPTVIYGVGEAFKGDITKAHLRMDTAYNTYTRAGLPPTPIAMVGEAALIAATQPSQTKAFYFVAKGDGYSAFSESLEQHNAAVRKYLSNR</sequence>
<dbReference type="CDD" id="cd08010">
    <property type="entry name" value="MltG_like"/>
    <property type="match status" value="1"/>
</dbReference>
<evidence type="ECO:0000256" key="5">
    <source>
        <dbReference type="ARBA" id="ARBA00023239"/>
    </source>
</evidence>
<keyword evidence="5 7" id="KW-0456">Lyase</keyword>
<protein>
    <recommendedName>
        <fullName evidence="7">Endolytic murein transglycosylase</fullName>
        <ecNumber evidence="7">4.2.2.29</ecNumber>
    </recommendedName>
    <alternativeName>
        <fullName evidence="7">Peptidoglycan lytic transglycosylase</fullName>
    </alternativeName>
    <alternativeName>
        <fullName evidence="7">Peptidoglycan polymerization terminase</fullName>
    </alternativeName>
</protein>
<feature type="site" description="Important for catalytic activity" evidence="7">
    <location>
        <position position="238"/>
    </location>
</feature>
<dbReference type="EC" id="4.2.2.29" evidence="7"/>
<comment type="caution">
    <text evidence="8">The sequence shown here is derived from an EMBL/GenBank/DDBJ whole genome shotgun (WGS) entry which is preliminary data.</text>
</comment>
<evidence type="ECO:0000256" key="4">
    <source>
        <dbReference type="ARBA" id="ARBA00023136"/>
    </source>
</evidence>
<keyword evidence="3 7" id="KW-1133">Transmembrane helix</keyword>
<keyword evidence="6 7" id="KW-0961">Cell wall biogenesis/degradation</keyword>